<evidence type="ECO:0000259" key="1">
    <source>
        <dbReference type="Pfam" id="PF01593"/>
    </source>
</evidence>
<protein>
    <submittedName>
        <fullName evidence="2">FAD-dependent oxidoreductase</fullName>
    </submittedName>
</protein>
<sequence length="417" mass="47890">MNKSDCKIAVIGGGISGLVIAEGLQKKGYKNVTVFEKEERLGGKLHTIWYNGRSYELGAIFGLPSQSNLKSLMKRLNIKADGPKLSRINYDANGKKIMPIPKTELGDFVDELDRLPNILAMYKSLENASIQNIEPSLMLPFSKWCDIHQFRILKTVYVQYFTIFGLGNIDEVPALYVLRILNYDHLMSFMEFPQFSTWEYGVSSLIECLKQEIKDIRLGQKVVDISLSQQGTLWVQTQFEVLEFNQVVITAPLDEFSDLHFWDQDMKRHLNSIKYQSFNVYAFIGDKIPKGCGCVLENLSPNRQGHIMICDSRWEVWDGEGMAIIYAYNSPDNSKMSSLDLIKDDLLKLGVQNPRLYQAKNWRHCPYVDTFALESGFYEKMESMQGKNNVFLAGEIMSTLSIENCIWYSQDLLNRFF</sequence>
<feature type="domain" description="Amine oxidase" evidence="1">
    <location>
        <begin position="15"/>
        <end position="398"/>
    </location>
</feature>
<reference evidence="2 3" key="1">
    <citation type="submission" date="2021-06" db="EMBL/GenBank/DDBJ databases">
        <authorList>
            <person name="Sun Q."/>
            <person name="Li D."/>
        </authorList>
    </citation>
    <scope>NUCLEOTIDE SEQUENCE [LARGE SCALE GENOMIC DNA]</scope>
    <source>
        <strain evidence="2 3">MSJ-40</strain>
    </source>
</reference>
<organism evidence="2 3">
    <name type="scientific">Tissierella simiarum</name>
    <dbReference type="NCBI Taxonomy" id="2841534"/>
    <lineage>
        <taxon>Bacteria</taxon>
        <taxon>Bacillati</taxon>
        <taxon>Bacillota</taxon>
        <taxon>Tissierellia</taxon>
        <taxon>Tissierellales</taxon>
        <taxon>Tissierellaceae</taxon>
        <taxon>Tissierella</taxon>
    </lineage>
</organism>
<name>A0ABS6E6N3_9FIRM</name>
<accession>A0ABS6E6N3</accession>
<gene>
    <name evidence="2" type="ORF">KQI42_10415</name>
</gene>
<dbReference type="Proteomes" id="UP000749471">
    <property type="component" value="Unassembled WGS sequence"/>
</dbReference>
<keyword evidence="3" id="KW-1185">Reference proteome</keyword>
<evidence type="ECO:0000313" key="2">
    <source>
        <dbReference type="EMBL" id="MBU5438424.1"/>
    </source>
</evidence>
<dbReference type="Pfam" id="PF01593">
    <property type="entry name" value="Amino_oxidase"/>
    <property type="match status" value="1"/>
</dbReference>
<evidence type="ECO:0000313" key="3">
    <source>
        <dbReference type="Proteomes" id="UP000749471"/>
    </source>
</evidence>
<dbReference type="EMBL" id="JAHLPM010000008">
    <property type="protein sequence ID" value="MBU5438424.1"/>
    <property type="molecule type" value="Genomic_DNA"/>
</dbReference>
<dbReference type="InterPro" id="IPR002937">
    <property type="entry name" value="Amino_oxidase"/>
</dbReference>
<dbReference type="RefSeq" id="WP_216519529.1">
    <property type="nucleotide sequence ID" value="NZ_JAHLPM010000008.1"/>
</dbReference>
<dbReference type="PANTHER" id="PTHR42923">
    <property type="entry name" value="PROTOPORPHYRINOGEN OXIDASE"/>
    <property type="match status" value="1"/>
</dbReference>
<comment type="caution">
    <text evidence="2">The sequence shown here is derived from an EMBL/GenBank/DDBJ whole genome shotgun (WGS) entry which is preliminary data.</text>
</comment>
<dbReference type="InterPro" id="IPR050464">
    <property type="entry name" value="Zeta_carotene_desat/Oxidored"/>
</dbReference>
<proteinExistence type="predicted"/>